<organism evidence="1 2">
    <name type="scientific">Novacetimonas hansenii</name>
    <name type="common">Komagataeibacter hansenii</name>
    <dbReference type="NCBI Taxonomy" id="436"/>
    <lineage>
        <taxon>Bacteria</taxon>
        <taxon>Pseudomonadati</taxon>
        <taxon>Pseudomonadota</taxon>
        <taxon>Alphaproteobacteria</taxon>
        <taxon>Acetobacterales</taxon>
        <taxon>Acetobacteraceae</taxon>
        <taxon>Novacetimonas</taxon>
    </lineage>
</organism>
<dbReference type="Proteomes" id="UP001202887">
    <property type="component" value="Unassembled WGS sequence"/>
</dbReference>
<dbReference type="RefSeq" id="WP_003621568.1">
    <property type="nucleotide sequence ID" value="NZ_BJNN01000154.1"/>
</dbReference>
<protein>
    <recommendedName>
        <fullName evidence="3">Transposase</fullName>
    </recommendedName>
</protein>
<reference evidence="1" key="2">
    <citation type="submission" date="2022-03" db="EMBL/GenBank/DDBJ databases">
        <authorList>
            <person name="Ryngajllo M."/>
            <person name="Jacek P."/>
            <person name="Kubiak K."/>
        </authorList>
    </citation>
    <scope>NUCLEOTIDE SEQUENCE</scope>
    <source>
        <strain evidence="1">SI1</strain>
    </source>
</reference>
<comment type="caution">
    <text evidence="1">The sequence shown here is derived from an EMBL/GenBank/DDBJ whole genome shotgun (WGS) entry which is preliminary data.</text>
</comment>
<dbReference type="AlphaFoldDB" id="A0AAW5ETP9"/>
<proteinExistence type="predicted"/>
<dbReference type="GeneID" id="61366291"/>
<gene>
    <name evidence="1" type="ORF">K1W68_13175</name>
</gene>
<evidence type="ECO:0000313" key="1">
    <source>
        <dbReference type="EMBL" id="MCJ8354929.1"/>
    </source>
</evidence>
<sequence length="76" mass="8409">MRITMLSSSAGEKGRQTVGAAFLVQVCRGHHALRAAARQGRAKPSWMSRLDECGREREMSARDWHGNISITHGTCQ</sequence>
<dbReference type="EMBL" id="JAIBCX010000043">
    <property type="protein sequence ID" value="MCJ8354929.1"/>
    <property type="molecule type" value="Genomic_DNA"/>
</dbReference>
<name>A0AAW5ETP9_NOVHA</name>
<reference evidence="1" key="1">
    <citation type="journal article" date="2021" name="Polymers (Basel)">
        <title>Highly Stretchable Bacterial Cellulose Produced by Komagataeibacter hansenii SI1.</title>
        <authorList>
            <person name="Cielecka I."/>
            <person name="Ryngajllo M."/>
            <person name="Maniukiewicz W."/>
            <person name="Bielecki S."/>
        </authorList>
    </citation>
    <scope>NUCLEOTIDE SEQUENCE</scope>
    <source>
        <strain evidence="1">SI1</strain>
    </source>
</reference>
<evidence type="ECO:0008006" key="3">
    <source>
        <dbReference type="Google" id="ProtNLM"/>
    </source>
</evidence>
<accession>A0AAW5ETP9</accession>
<evidence type="ECO:0000313" key="2">
    <source>
        <dbReference type="Proteomes" id="UP001202887"/>
    </source>
</evidence>